<reference evidence="1" key="1">
    <citation type="submission" date="2021-08" db="EMBL/GenBank/DDBJ databases">
        <title>The first chromosome-level gecko genome reveals the dynamic sex chromosomes of Neotropical dwarf geckos (Sphaerodactylidae: Sphaerodactylus).</title>
        <authorList>
            <person name="Pinto B.J."/>
            <person name="Keating S.E."/>
            <person name="Gamble T."/>
        </authorList>
    </citation>
    <scope>NUCLEOTIDE SEQUENCE</scope>
    <source>
        <strain evidence="1">TG3544</strain>
    </source>
</reference>
<evidence type="ECO:0000313" key="2">
    <source>
        <dbReference type="Proteomes" id="UP000827872"/>
    </source>
</evidence>
<comment type="caution">
    <text evidence="1">The sequence shown here is derived from an EMBL/GenBank/DDBJ whole genome shotgun (WGS) entry which is preliminary data.</text>
</comment>
<organism evidence="1 2">
    <name type="scientific">Sphaerodactylus townsendi</name>
    <dbReference type="NCBI Taxonomy" id="933632"/>
    <lineage>
        <taxon>Eukaryota</taxon>
        <taxon>Metazoa</taxon>
        <taxon>Chordata</taxon>
        <taxon>Craniata</taxon>
        <taxon>Vertebrata</taxon>
        <taxon>Euteleostomi</taxon>
        <taxon>Lepidosauria</taxon>
        <taxon>Squamata</taxon>
        <taxon>Bifurcata</taxon>
        <taxon>Gekkota</taxon>
        <taxon>Sphaerodactylidae</taxon>
        <taxon>Sphaerodactylus</taxon>
    </lineage>
</organism>
<accession>A0ACB8FB86</accession>
<evidence type="ECO:0000313" key="1">
    <source>
        <dbReference type="EMBL" id="KAH8002684.1"/>
    </source>
</evidence>
<dbReference type="EMBL" id="CM037621">
    <property type="protein sequence ID" value="KAH8002684.1"/>
    <property type="molecule type" value="Genomic_DNA"/>
</dbReference>
<dbReference type="Proteomes" id="UP000827872">
    <property type="component" value="Linkage Group LG08"/>
</dbReference>
<keyword evidence="2" id="KW-1185">Reference proteome</keyword>
<name>A0ACB8FB86_9SAUR</name>
<gene>
    <name evidence="1" type="ORF">K3G42_027191</name>
</gene>
<proteinExistence type="predicted"/>
<sequence>MALQKSKYLLAKVIPQASPVGEMETYRGCFTCRIWQFGHWVEVTIGDRLPCLGGANFLLLAMPGRKMCSGSPCWKKGPRQNAVQIRYEQLWAGQVADALVDLAREAWRRRWALKDPEVRHPKRASKVLEKAESEFDELEGEKCFMSCSVFSSGREREMN</sequence>
<protein>
    <submittedName>
        <fullName evidence="1">Uncharacterized protein</fullName>
    </submittedName>
</protein>